<feature type="domain" description="UvrD-like helicase ATP-binding" evidence="17">
    <location>
        <begin position="20"/>
        <end position="338"/>
    </location>
</feature>
<reference evidence="20" key="1">
    <citation type="submission" date="2023-02" db="EMBL/GenBank/DDBJ databases">
        <title>Enrichment on poylsaccharides allowed isolation of novel metabolic and taxonomic groups of Haloarchaea.</title>
        <authorList>
            <person name="Sorokin D.Y."/>
            <person name="Elcheninov A.G."/>
            <person name="Khizhniak T.V."/>
            <person name="Kolganova T.V."/>
            <person name="Kublanov I.V."/>
        </authorList>
    </citation>
    <scope>NUCLEOTIDE SEQUENCE</scope>
    <source>
        <strain evidence="19 21">HArc-curdl5-1</strain>
        <strain evidence="20">HArc-curdl7</strain>
    </source>
</reference>
<name>A0AAE3IAD4_9EURY</name>
<sequence>MVDTLSKEEFRARWKEVHGWKIRGGKSDILEHEDGPLWVIAGPGTGKTEALIIRTLKLLTVEGVPAESIMLTTFTEKGAEELQDRITNAVEDFGYGDDIDVENLRTGTLHSLCDEVMREFRYPEYIDLELLDGEDQEFFIKRNAEAVDWVKSNSEVYEYFRPVMPRFSSEYGPNTWQATQIATQVLNKTRQYLVDPDELAEADESVLRELADELSRYQETLAEEYRTDFAELQLHFLNFLDSEFGRSFVNGNEELDQPPLEYVLVDEYQDTNPLQEAIYFELAQACDSDITVVGDDDQAMYRFRGGSVECMVRFGEKCRTEFGVEPETVQLTQNFRSHSDVVDWINRYIGNHQNLPSSARAGEKESLESAAGIDGDYPAVSAILGDSRRDAADRMASFIEFLLDEGIIDDYSQIALLLRSTRESPQNAQDFVDALRDAGIPIYNPRNKALTEQEEVQLALGALVTLLDRYHAVREADYMRGRFLDTVDEWTERFDEFRKTNEGSELDEYIKRSYESLDRAGFEEELETVQDVFYRILSREPFSTWREEDPNRSVRLARLSNLIEAYSNVYSGNLRTSANIPGHFSHGWLRGFYYNFLQYVANSGFDEPEDPYDQIPEGLVQVMTVHQAKGLEFPVVFAGDINKRDGPGGTHFMENELAPYSGLSLDSTPEERADRDNVRRFFVQYSRAQDQLVLTGSRSSVEQIALGHDTTGEPLHTEWFDANDAEIGEEADFDRYRTIDRDFEADDGPRRRYSVTGDILSYRRCARQYGHFTDFGFSPAGSGQLYFGQVVHRTLDRIHQQYKGQIEGKEAGVVPDEGTVEEYFEQVSESLVSRGIYPMSEKAEEKALEYIKRFNSQMGDELYPAVKDTEHQLKRQHEDFVLQGTVDVLTRSAADDNDPSDWEIWDYKASQVPPEDSQDMQNYRFQMQVYAGLFELKNGDLPSRAVLYFLGERNPEDAMVEISFTRDKIDRAIEIFSNTVNNIEDSRRMESWPAPDPEEAPTEETCADCDLRWDCPAVEGRYPLRTP</sequence>
<evidence type="ECO:0000256" key="2">
    <source>
        <dbReference type="ARBA" id="ARBA00022722"/>
    </source>
</evidence>
<evidence type="ECO:0000256" key="15">
    <source>
        <dbReference type="PROSITE-ProRule" id="PRU00560"/>
    </source>
</evidence>
<dbReference type="GO" id="GO:0003677">
    <property type="term" value="F:DNA binding"/>
    <property type="evidence" value="ECO:0007669"/>
    <property type="project" value="UniProtKB-KW"/>
</dbReference>
<protein>
    <recommendedName>
        <fullName evidence="13">DNA 3'-5' helicase</fullName>
        <ecNumber evidence="13">5.6.2.4</ecNumber>
    </recommendedName>
</protein>
<dbReference type="GO" id="GO:0033202">
    <property type="term" value="C:DNA helicase complex"/>
    <property type="evidence" value="ECO:0007669"/>
    <property type="project" value="TreeGrafter"/>
</dbReference>
<evidence type="ECO:0000256" key="14">
    <source>
        <dbReference type="ARBA" id="ARBA00048988"/>
    </source>
</evidence>
<dbReference type="SUPFAM" id="SSF52540">
    <property type="entry name" value="P-loop containing nucleoside triphosphate hydrolases"/>
    <property type="match status" value="1"/>
</dbReference>
<keyword evidence="10" id="KW-0234">DNA repair</keyword>
<evidence type="ECO:0000313" key="20">
    <source>
        <dbReference type="EMBL" id="MCU4726895.1"/>
    </source>
</evidence>
<evidence type="ECO:0000259" key="18">
    <source>
        <dbReference type="PROSITE" id="PS51217"/>
    </source>
</evidence>
<dbReference type="GO" id="GO:0004527">
    <property type="term" value="F:exonuclease activity"/>
    <property type="evidence" value="ECO:0007669"/>
    <property type="project" value="UniProtKB-KW"/>
</dbReference>
<gene>
    <name evidence="20" type="ORF">OB914_07925</name>
    <name evidence="19" type="ORF">OB916_05800</name>
</gene>
<dbReference type="CDD" id="cd17932">
    <property type="entry name" value="DEXQc_UvrD"/>
    <property type="match status" value="1"/>
</dbReference>
<dbReference type="PANTHER" id="PTHR11070:SF2">
    <property type="entry name" value="ATP-DEPENDENT DNA HELICASE SRS2"/>
    <property type="match status" value="1"/>
</dbReference>
<dbReference type="EMBL" id="JAOPKD010000005">
    <property type="protein sequence ID" value="MCU4726895.1"/>
    <property type="molecule type" value="Genomic_DNA"/>
</dbReference>
<evidence type="ECO:0000256" key="5">
    <source>
        <dbReference type="ARBA" id="ARBA00022801"/>
    </source>
</evidence>
<keyword evidence="2" id="KW-0540">Nuclease</keyword>
<keyword evidence="4" id="KW-0227">DNA damage</keyword>
<dbReference type="InterPro" id="IPR000212">
    <property type="entry name" value="DNA_helicase_UvrD/REP"/>
</dbReference>
<dbReference type="Gene3D" id="3.90.320.10">
    <property type="match status" value="1"/>
</dbReference>
<feature type="coiled-coil region" evidence="16">
    <location>
        <begin position="200"/>
        <end position="227"/>
    </location>
</feature>
<evidence type="ECO:0000256" key="13">
    <source>
        <dbReference type="ARBA" id="ARBA00034808"/>
    </source>
</evidence>
<dbReference type="GO" id="GO:0005829">
    <property type="term" value="C:cytosol"/>
    <property type="evidence" value="ECO:0007669"/>
    <property type="project" value="TreeGrafter"/>
</dbReference>
<dbReference type="InterPro" id="IPR011604">
    <property type="entry name" value="PDDEXK-like_dom_sf"/>
</dbReference>
<comment type="similarity">
    <text evidence="1">Belongs to the helicase family. UvrD subfamily.</text>
</comment>
<comment type="catalytic activity">
    <reaction evidence="12">
        <text>Couples ATP hydrolysis with the unwinding of duplex DNA by translocating in the 3'-5' direction.</text>
        <dbReference type="EC" id="5.6.2.4"/>
    </reaction>
</comment>
<proteinExistence type="inferred from homology"/>
<dbReference type="Gene3D" id="1.10.10.160">
    <property type="match status" value="1"/>
</dbReference>
<dbReference type="GO" id="GO:0043138">
    <property type="term" value="F:3'-5' DNA helicase activity"/>
    <property type="evidence" value="ECO:0007669"/>
    <property type="project" value="UniProtKB-EC"/>
</dbReference>
<evidence type="ECO:0000256" key="1">
    <source>
        <dbReference type="ARBA" id="ARBA00009922"/>
    </source>
</evidence>
<evidence type="ECO:0000313" key="21">
    <source>
        <dbReference type="Proteomes" id="UP001208186"/>
    </source>
</evidence>
<evidence type="ECO:0000256" key="4">
    <source>
        <dbReference type="ARBA" id="ARBA00022763"/>
    </source>
</evidence>
<evidence type="ECO:0000256" key="16">
    <source>
        <dbReference type="SAM" id="Coils"/>
    </source>
</evidence>
<keyword evidence="3 15" id="KW-0547">Nucleotide-binding</keyword>
<feature type="binding site" evidence="15">
    <location>
        <begin position="41"/>
        <end position="48"/>
    </location>
    <ligand>
        <name>ATP</name>
        <dbReference type="ChEBI" id="CHEBI:30616"/>
    </ligand>
</feature>
<organism evidence="20 22">
    <name type="scientific">Halapricum hydrolyticum</name>
    <dbReference type="NCBI Taxonomy" id="2979991"/>
    <lineage>
        <taxon>Archaea</taxon>
        <taxon>Methanobacteriati</taxon>
        <taxon>Methanobacteriota</taxon>
        <taxon>Stenosarchaea group</taxon>
        <taxon>Halobacteria</taxon>
        <taxon>Halobacteriales</taxon>
        <taxon>Haloarculaceae</taxon>
        <taxon>Halapricum</taxon>
    </lineage>
</organism>
<dbReference type="PANTHER" id="PTHR11070">
    <property type="entry name" value="UVRD / RECB / PCRA DNA HELICASE FAMILY MEMBER"/>
    <property type="match status" value="1"/>
</dbReference>
<evidence type="ECO:0000256" key="8">
    <source>
        <dbReference type="ARBA" id="ARBA00022840"/>
    </source>
</evidence>
<accession>A0AAE3IAD4</accession>
<keyword evidence="8 15" id="KW-0067">ATP-binding</keyword>
<evidence type="ECO:0000256" key="6">
    <source>
        <dbReference type="ARBA" id="ARBA00022806"/>
    </source>
</evidence>
<evidence type="ECO:0000256" key="12">
    <source>
        <dbReference type="ARBA" id="ARBA00034617"/>
    </source>
</evidence>
<dbReference type="RefSeq" id="WP_315908342.1">
    <property type="nucleotide sequence ID" value="NZ_JAOPKC010000004.1"/>
</dbReference>
<evidence type="ECO:0000256" key="9">
    <source>
        <dbReference type="ARBA" id="ARBA00023125"/>
    </source>
</evidence>
<dbReference type="Proteomes" id="UP001208186">
    <property type="component" value="Unassembled WGS sequence"/>
</dbReference>
<dbReference type="InterPro" id="IPR013986">
    <property type="entry name" value="DExx_box_DNA_helicase_dom_sf"/>
</dbReference>
<comment type="catalytic activity">
    <reaction evidence="14">
        <text>ATP + H2O = ADP + phosphate + H(+)</text>
        <dbReference type="Rhea" id="RHEA:13065"/>
        <dbReference type="ChEBI" id="CHEBI:15377"/>
        <dbReference type="ChEBI" id="CHEBI:15378"/>
        <dbReference type="ChEBI" id="CHEBI:30616"/>
        <dbReference type="ChEBI" id="CHEBI:43474"/>
        <dbReference type="ChEBI" id="CHEBI:456216"/>
        <dbReference type="EC" id="5.6.2.4"/>
    </reaction>
</comment>
<keyword evidence="21" id="KW-1185">Reference proteome</keyword>
<evidence type="ECO:0000256" key="3">
    <source>
        <dbReference type="ARBA" id="ARBA00022741"/>
    </source>
</evidence>
<dbReference type="PROSITE" id="PS51217">
    <property type="entry name" value="UVRD_HELICASE_CTER"/>
    <property type="match status" value="1"/>
</dbReference>
<keyword evidence="7" id="KW-0269">Exonuclease</keyword>
<dbReference type="Pfam" id="PF12705">
    <property type="entry name" value="PDDEXK_1"/>
    <property type="match status" value="1"/>
</dbReference>
<keyword evidence="5 15" id="KW-0378">Hydrolase</keyword>
<dbReference type="Pfam" id="PF13361">
    <property type="entry name" value="UvrD_C"/>
    <property type="match status" value="1"/>
</dbReference>
<comment type="caution">
    <text evidence="20">The sequence shown here is derived from an EMBL/GenBank/DDBJ whole genome shotgun (WGS) entry which is preliminary data.</text>
</comment>
<dbReference type="GO" id="GO:0000725">
    <property type="term" value="P:recombinational repair"/>
    <property type="evidence" value="ECO:0007669"/>
    <property type="project" value="TreeGrafter"/>
</dbReference>
<keyword evidence="11" id="KW-0413">Isomerase</keyword>
<dbReference type="GO" id="GO:0005524">
    <property type="term" value="F:ATP binding"/>
    <property type="evidence" value="ECO:0007669"/>
    <property type="project" value="UniProtKB-UniRule"/>
</dbReference>
<dbReference type="EC" id="5.6.2.4" evidence="13"/>
<keyword evidence="16" id="KW-0175">Coiled coil</keyword>
<keyword evidence="9" id="KW-0238">DNA-binding</keyword>
<evidence type="ECO:0000313" key="22">
    <source>
        <dbReference type="Proteomes" id="UP001209746"/>
    </source>
</evidence>
<evidence type="ECO:0000259" key="17">
    <source>
        <dbReference type="PROSITE" id="PS51198"/>
    </source>
</evidence>
<evidence type="ECO:0000256" key="11">
    <source>
        <dbReference type="ARBA" id="ARBA00023235"/>
    </source>
</evidence>
<dbReference type="EMBL" id="JAOPKC010000004">
    <property type="protein sequence ID" value="MCU4717576.1"/>
    <property type="molecule type" value="Genomic_DNA"/>
</dbReference>
<evidence type="ECO:0000313" key="19">
    <source>
        <dbReference type="EMBL" id="MCU4717576.1"/>
    </source>
</evidence>
<dbReference type="Proteomes" id="UP001209746">
    <property type="component" value="Unassembled WGS sequence"/>
</dbReference>
<evidence type="ECO:0000256" key="7">
    <source>
        <dbReference type="ARBA" id="ARBA00022839"/>
    </source>
</evidence>
<dbReference type="InterPro" id="IPR014017">
    <property type="entry name" value="DNA_helicase_UvrD-like_C"/>
</dbReference>
<keyword evidence="6 15" id="KW-0347">Helicase</keyword>
<dbReference type="PROSITE" id="PS51198">
    <property type="entry name" value="UVRD_HELICASE_ATP_BIND"/>
    <property type="match status" value="1"/>
</dbReference>
<dbReference type="InterPro" id="IPR038726">
    <property type="entry name" value="PDDEXK_AddAB-type"/>
</dbReference>
<dbReference type="Pfam" id="PF00580">
    <property type="entry name" value="UvrD-helicase"/>
    <property type="match status" value="1"/>
</dbReference>
<dbReference type="Gene3D" id="3.40.50.300">
    <property type="entry name" value="P-loop containing nucleotide triphosphate hydrolases"/>
    <property type="match status" value="3"/>
</dbReference>
<dbReference type="InterPro" id="IPR014016">
    <property type="entry name" value="UvrD-like_ATP-bd"/>
</dbReference>
<evidence type="ECO:0000256" key="10">
    <source>
        <dbReference type="ARBA" id="ARBA00023204"/>
    </source>
</evidence>
<dbReference type="InterPro" id="IPR027417">
    <property type="entry name" value="P-loop_NTPase"/>
</dbReference>
<dbReference type="AlphaFoldDB" id="A0AAE3IAD4"/>
<feature type="domain" description="UvrD-like helicase C-terminal" evidence="18">
    <location>
        <begin position="339"/>
        <end position="630"/>
    </location>
</feature>